<comment type="caution">
    <text evidence="1">The sequence shown here is derived from an EMBL/GenBank/DDBJ whole genome shotgun (WGS) entry which is preliminary data.</text>
</comment>
<protein>
    <recommendedName>
        <fullName evidence="3">HEPN domain-containing protein</fullName>
    </recommendedName>
</protein>
<dbReference type="Proteomes" id="UP000093432">
    <property type="component" value="Unassembled WGS sequence"/>
</dbReference>
<organism evidence="1 2">
    <name type="scientific">Chryseobacterium arthrosphaerae</name>
    <dbReference type="NCBI Taxonomy" id="651561"/>
    <lineage>
        <taxon>Bacteria</taxon>
        <taxon>Pseudomonadati</taxon>
        <taxon>Bacteroidota</taxon>
        <taxon>Flavobacteriia</taxon>
        <taxon>Flavobacteriales</taxon>
        <taxon>Weeksellaceae</taxon>
        <taxon>Chryseobacterium group</taxon>
        <taxon>Chryseobacterium</taxon>
    </lineage>
</organism>
<dbReference type="AlphaFoldDB" id="A0A1B8ZVV3"/>
<accession>A0A1B8ZVV3</accession>
<proteinExistence type="predicted"/>
<name>A0A1B8ZVV3_9FLAO</name>
<gene>
    <name evidence="1" type="ORF">BBI00_06250</name>
</gene>
<evidence type="ECO:0000313" key="2">
    <source>
        <dbReference type="Proteomes" id="UP000093432"/>
    </source>
</evidence>
<reference evidence="2" key="1">
    <citation type="submission" date="2016-07" db="EMBL/GenBank/DDBJ databases">
        <authorList>
            <person name="Florea S."/>
            <person name="Webb J.S."/>
            <person name="Jaromczyk J."/>
            <person name="Schardl C.L."/>
        </authorList>
    </citation>
    <scope>NUCLEOTIDE SEQUENCE [LARGE SCALE GENOMIC DNA]</scope>
    <source>
        <strain evidence="2">CC-VM-7</strain>
    </source>
</reference>
<sequence length="159" mass="18870">MLFIARHCLELGLKANIRYFSKYSEKDDYTNAGTHDLEKLFNAFKMHVEKTIENLKSKHNIDVEDEDKKSFKQLCDEVEKLNNTLHILDKNSDAFRYPIDKKQNPSFKNNDRINLIDVAELLEKSMTLFLYTADVFAKYTDYVDGIESFYEDIMREQYE</sequence>
<dbReference type="STRING" id="651561.BBI00_06250"/>
<evidence type="ECO:0000313" key="1">
    <source>
        <dbReference type="EMBL" id="OCA75694.1"/>
    </source>
</evidence>
<dbReference type="EMBL" id="MAYG01000001">
    <property type="protein sequence ID" value="OCA75694.1"/>
    <property type="molecule type" value="Genomic_DNA"/>
</dbReference>
<evidence type="ECO:0008006" key="3">
    <source>
        <dbReference type="Google" id="ProtNLM"/>
    </source>
</evidence>